<proteinExistence type="inferred from homology"/>
<protein>
    <recommendedName>
        <fullName evidence="4">Glycosyltransferase 2-like domain-containing protein</fullName>
    </recommendedName>
</protein>
<dbReference type="Pfam" id="PF00535">
    <property type="entry name" value="Glycos_transf_2"/>
    <property type="match status" value="1"/>
</dbReference>
<dbReference type="Gene3D" id="3.90.550.10">
    <property type="entry name" value="Spore Coat Polysaccharide Biosynthesis Protein SpsA, Chain A"/>
    <property type="match status" value="1"/>
</dbReference>
<evidence type="ECO:0000256" key="1">
    <source>
        <dbReference type="ARBA" id="ARBA00006739"/>
    </source>
</evidence>
<organism evidence="5 6">
    <name type="scientific">Candidatus Kaiserbacteria bacterium RIFCSPHIGHO2_02_FULL_56_30</name>
    <dbReference type="NCBI Taxonomy" id="1798499"/>
    <lineage>
        <taxon>Bacteria</taxon>
        <taxon>Candidatus Kaiseribacteriota</taxon>
    </lineage>
</organism>
<sequence length="238" mass="26841">MKVCVVTPTYNERENIASFIGAIYGAMRGEVTVCVLDDSSPDGTAGEVEALQKLFSSLILIKRPKKEGLGRAYVDGFTRMLERNEFDVIVMIDSDFSEHPLYIPKALAELSHADVVTGSRYVKGSKIYGWDLKRKMLSFFANRVYARLIIGLPVNDVTMGFNVMRAGYLKRVDLTKLPSAGYAFIMELKAALYKEGARFAEIPIVFVERIEGRSKISSRVIKEGVIAPWRIRFPHWFT</sequence>
<feature type="domain" description="Glycosyltransferase 2-like" evidence="4">
    <location>
        <begin position="4"/>
        <end position="170"/>
    </location>
</feature>
<dbReference type="SUPFAM" id="SSF53448">
    <property type="entry name" value="Nucleotide-diphospho-sugar transferases"/>
    <property type="match status" value="1"/>
</dbReference>
<evidence type="ECO:0000256" key="2">
    <source>
        <dbReference type="ARBA" id="ARBA00022676"/>
    </source>
</evidence>
<dbReference type="InterPro" id="IPR039528">
    <property type="entry name" value="DPM1-like"/>
</dbReference>
<dbReference type="PANTHER" id="PTHR43398">
    <property type="entry name" value="DOLICHOL-PHOSPHATE MANNOSYLTRANSFERASE SUBUNIT 1"/>
    <property type="match status" value="1"/>
</dbReference>
<evidence type="ECO:0000259" key="4">
    <source>
        <dbReference type="Pfam" id="PF00535"/>
    </source>
</evidence>
<dbReference type="InterPro" id="IPR029044">
    <property type="entry name" value="Nucleotide-diphossugar_trans"/>
</dbReference>
<dbReference type="InterPro" id="IPR001173">
    <property type="entry name" value="Glyco_trans_2-like"/>
</dbReference>
<dbReference type="PANTHER" id="PTHR43398:SF1">
    <property type="entry name" value="DOLICHOL-PHOSPHATE MANNOSYLTRANSFERASE SUBUNIT 1"/>
    <property type="match status" value="1"/>
</dbReference>
<accession>A0A1F6E2K0</accession>
<dbReference type="GO" id="GO:0004582">
    <property type="term" value="F:dolichyl-phosphate beta-D-mannosyltransferase activity"/>
    <property type="evidence" value="ECO:0007669"/>
    <property type="project" value="InterPro"/>
</dbReference>
<evidence type="ECO:0000313" key="6">
    <source>
        <dbReference type="Proteomes" id="UP000177107"/>
    </source>
</evidence>
<gene>
    <name evidence="5" type="ORF">A3C95_00355</name>
</gene>
<comment type="similarity">
    <text evidence="1">Belongs to the glycosyltransferase 2 family.</text>
</comment>
<dbReference type="CDD" id="cd06442">
    <property type="entry name" value="DPM1_like"/>
    <property type="match status" value="1"/>
</dbReference>
<dbReference type="GO" id="GO:0009247">
    <property type="term" value="P:glycolipid biosynthetic process"/>
    <property type="evidence" value="ECO:0007669"/>
    <property type="project" value="TreeGrafter"/>
</dbReference>
<dbReference type="EMBL" id="MFLM01000024">
    <property type="protein sequence ID" value="OGG67760.1"/>
    <property type="molecule type" value="Genomic_DNA"/>
</dbReference>
<dbReference type="STRING" id="1798499.A3C95_00355"/>
<keyword evidence="3" id="KW-0808">Transferase</keyword>
<dbReference type="AlphaFoldDB" id="A0A1F6E2K0"/>
<comment type="caution">
    <text evidence="5">The sequence shown here is derived from an EMBL/GenBank/DDBJ whole genome shotgun (WGS) entry which is preliminary data.</text>
</comment>
<dbReference type="Proteomes" id="UP000177107">
    <property type="component" value="Unassembled WGS sequence"/>
</dbReference>
<reference evidence="5 6" key="1">
    <citation type="journal article" date="2016" name="Nat. Commun.">
        <title>Thousands of microbial genomes shed light on interconnected biogeochemical processes in an aquifer system.</title>
        <authorList>
            <person name="Anantharaman K."/>
            <person name="Brown C.T."/>
            <person name="Hug L.A."/>
            <person name="Sharon I."/>
            <person name="Castelle C.J."/>
            <person name="Probst A.J."/>
            <person name="Thomas B.C."/>
            <person name="Singh A."/>
            <person name="Wilkins M.J."/>
            <person name="Karaoz U."/>
            <person name="Brodie E.L."/>
            <person name="Williams K.H."/>
            <person name="Hubbard S.S."/>
            <person name="Banfield J.F."/>
        </authorList>
    </citation>
    <scope>NUCLEOTIDE SEQUENCE [LARGE SCALE GENOMIC DNA]</scope>
</reference>
<name>A0A1F6E2K0_9BACT</name>
<evidence type="ECO:0000256" key="3">
    <source>
        <dbReference type="ARBA" id="ARBA00022679"/>
    </source>
</evidence>
<evidence type="ECO:0000313" key="5">
    <source>
        <dbReference type="EMBL" id="OGG67760.1"/>
    </source>
</evidence>
<keyword evidence="2" id="KW-0328">Glycosyltransferase</keyword>
<dbReference type="GO" id="GO:0016020">
    <property type="term" value="C:membrane"/>
    <property type="evidence" value="ECO:0007669"/>
    <property type="project" value="GOC"/>
</dbReference>
<dbReference type="FunFam" id="3.90.550.10:FF:000122">
    <property type="entry name" value="Dolichol-phosphate mannosyltransferase subunit 1"/>
    <property type="match status" value="1"/>
</dbReference>